<proteinExistence type="predicted"/>
<reference evidence="2 3" key="1">
    <citation type="submission" date="2024-09" db="EMBL/GenBank/DDBJ databases">
        <title>A chromosome-level genome assembly of Gray's grenadier anchovy, Coilia grayii.</title>
        <authorList>
            <person name="Fu Z."/>
        </authorList>
    </citation>
    <scope>NUCLEOTIDE SEQUENCE [LARGE SCALE GENOMIC DNA]</scope>
    <source>
        <strain evidence="2">G4</strain>
        <tissue evidence="2">Muscle</tissue>
    </source>
</reference>
<feature type="compositionally biased region" description="Polar residues" evidence="1">
    <location>
        <begin position="457"/>
        <end position="468"/>
    </location>
</feature>
<feature type="region of interest" description="Disordered" evidence="1">
    <location>
        <begin position="598"/>
        <end position="628"/>
    </location>
</feature>
<dbReference type="EMBL" id="JBHFQA010000009">
    <property type="protein sequence ID" value="KAL2093477.1"/>
    <property type="molecule type" value="Genomic_DNA"/>
</dbReference>
<feature type="compositionally biased region" description="Acidic residues" evidence="1">
    <location>
        <begin position="414"/>
        <end position="427"/>
    </location>
</feature>
<feature type="region of interest" description="Disordered" evidence="1">
    <location>
        <begin position="317"/>
        <end position="471"/>
    </location>
</feature>
<feature type="compositionally biased region" description="Polar residues" evidence="1">
    <location>
        <begin position="532"/>
        <end position="564"/>
    </location>
</feature>
<accession>A0ABD1K2Y6</accession>
<dbReference type="AlphaFoldDB" id="A0ABD1K2Y6"/>
<feature type="region of interest" description="Disordered" evidence="1">
    <location>
        <begin position="258"/>
        <end position="278"/>
    </location>
</feature>
<evidence type="ECO:0000313" key="2">
    <source>
        <dbReference type="EMBL" id="KAL2093477.1"/>
    </source>
</evidence>
<feature type="compositionally biased region" description="Polar residues" evidence="1">
    <location>
        <begin position="687"/>
        <end position="697"/>
    </location>
</feature>
<comment type="caution">
    <text evidence="2">The sequence shown here is derived from an EMBL/GenBank/DDBJ whole genome shotgun (WGS) entry which is preliminary data.</text>
</comment>
<evidence type="ECO:0000313" key="3">
    <source>
        <dbReference type="Proteomes" id="UP001591681"/>
    </source>
</evidence>
<name>A0ABD1K2Y6_9TELE</name>
<feature type="compositionally biased region" description="Polar residues" evidence="1">
    <location>
        <begin position="430"/>
        <end position="449"/>
    </location>
</feature>
<feature type="region of interest" description="Disordered" evidence="1">
    <location>
        <begin position="681"/>
        <end position="730"/>
    </location>
</feature>
<organism evidence="2 3">
    <name type="scientific">Coilia grayii</name>
    <name type="common">Gray's grenadier anchovy</name>
    <dbReference type="NCBI Taxonomy" id="363190"/>
    <lineage>
        <taxon>Eukaryota</taxon>
        <taxon>Metazoa</taxon>
        <taxon>Chordata</taxon>
        <taxon>Craniata</taxon>
        <taxon>Vertebrata</taxon>
        <taxon>Euteleostomi</taxon>
        <taxon>Actinopterygii</taxon>
        <taxon>Neopterygii</taxon>
        <taxon>Teleostei</taxon>
        <taxon>Clupei</taxon>
        <taxon>Clupeiformes</taxon>
        <taxon>Clupeoidei</taxon>
        <taxon>Engraulidae</taxon>
        <taxon>Coilinae</taxon>
        <taxon>Coilia</taxon>
    </lineage>
</organism>
<sequence>MALLPETLRILFEAHVFQQRARLDAKMEEMRSLILAEVEWKLSSFRKTLIDQETRAGPELSGPGYTSWTMSPEDGARLKRWEREEEEVRERRIQLRSEGIQPCSPQKVEMRSYETEARVKEQEIRMKALAEELKTIEKERRKMEELKREMKEKQQVERKRALEEEWKNIEREKQKIEEERKEMERQAKIQEKRLREKKRLEMEAKQQEDAVRKKALEEQRQREKIDLEWKRIEAEQKLMETEKQQLLERVRKLEEEAVAEKKAVTADTNRVKEEWEKVKKEKRRMEKERWELRRKEEGLQRAVEKEMRGYEALMKEMKKDKQNLERDRKGMAEEKILRGGKSDEVKPEVKITEMVVEDSEAGEVARGNGERAESSDEFSSWDSDESDQDDLWKPEAKSNTAKKELPEATVSAETGDEDSPWDSDEEQAIPTGTKTSAMAPNTQRANSPQEPADVCSVPSQNSAATKQNKALGDADLFEEELKEIEKQQEAIPSNSKPVVALNIQKATTPSRALSDAELFDKELEELEKELEVNTSNKKPLVAPNNQKVTSIPNKRMTTGDVQKETTLMKQDNVCSMPIKKNTCVKTQSDVLTDPWSDEDLEECDYKPNTQTQKKKTIPAKKEEEEDTDTIVRELERLNEELKKPKVLTAPKKLDQPLANNYTSTASTYGQNDTKACVEWRARERQNDSTPRSATGRSPTGLKAGSNLAGLKGSGTQGQKASSIEGPKSPVYLKYLDRFNNR</sequence>
<keyword evidence="3" id="KW-1185">Reference proteome</keyword>
<dbReference type="Proteomes" id="UP001591681">
    <property type="component" value="Unassembled WGS sequence"/>
</dbReference>
<feature type="region of interest" description="Disordered" evidence="1">
    <location>
        <begin position="530"/>
        <end position="564"/>
    </location>
</feature>
<feature type="compositionally biased region" description="Basic and acidic residues" evidence="1">
    <location>
        <begin position="317"/>
        <end position="351"/>
    </location>
</feature>
<evidence type="ECO:0000256" key="1">
    <source>
        <dbReference type="SAM" id="MobiDB-lite"/>
    </source>
</evidence>
<gene>
    <name evidence="2" type="ORF">ACEWY4_010789</name>
</gene>
<protein>
    <submittedName>
        <fullName evidence="2">Uncharacterized protein</fullName>
    </submittedName>
</protein>
<feature type="compositionally biased region" description="Basic and acidic residues" evidence="1">
    <location>
        <begin position="390"/>
        <end position="406"/>
    </location>
</feature>